<protein>
    <submittedName>
        <fullName evidence="10">Uncharacterized protein</fullName>
    </submittedName>
</protein>
<dbReference type="PANTHER" id="PTHR30572">
    <property type="entry name" value="MEMBRANE COMPONENT OF TRANSPORTER-RELATED"/>
    <property type="match status" value="1"/>
</dbReference>
<comment type="similarity">
    <text evidence="6">Belongs to the ABC-4 integral membrane protein family.</text>
</comment>
<feature type="domain" description="MacB-like periplasmic core" evidence="9">
    <location>
        <begin position="22"/>
        <end position="250"/>
    </location>
</feature>
<dbReference type="EMBL" id="CP002582">
    <property type="protein sequence ID" value="ADZ84636.1"/>
    <property type="molecule type" value="Genomic_DNA"/>
</dbReference>
<dbReference type="InterPro" id="IPR050250">
    <property type="entry name" value="Macrolide_Exporter_MacB"/>
</dbReference>
<evidence type="ECO:0000259" key="8">
    <source>
        <dbReference type="Pfam" id="PF02687"/>
    </source>
</evidence>
<keyword evidence="2" id="KW-1003">Cell membrane</keyword>
<evidence type="ECO:0000313" key="10">
    <source>
        <dbReference type="EMBL" id="ADZ84636.1"/>
    </source>
</evidence>
<dbReference type="Pfam" id="PF02687">
    <property type="entry name" value="FtsX"/>
    <property type="match status" value="1"/>
</dbReference>
<feature type="transmembrane region" description="Helical" evidence="7">
    <location>
        <begin position="21"/>
        <end position="46"/>
    </location>
</feature>
<dbReference type="GO" id="GO:0022857">
    <property type="term" value="F:transmembrane transporter activity"/>
    <property type="evidence" value="ECO:0007669"/>
    <property type="project" value="TreeGrafter"/>
</dbReference>
<dbReference type="PANTHER" id="PTHR30572:SF4">
    <property type="entry name" value="ABC TRANSPORTER PERMEASE YTRF"/>
    <property type="match status" value="1"/>
</dbReference>
<dbReference type="KEGG" id="cle:Clole_2939"/>
<feature type="transmembrane region" description="Helical" evidence="7">
    <location>
        <begin position="280"/>
        <end position="307"/>
    </location>
</feature>
<evidence type="ECO:0000313" key="11">
    <source>
        <dbReference type="Proteomes" id="UP000008467"/>
    </source>
</evidence>
<evidence type="ECO:0000256" key="3">
    <source>
        <dbReference type="ARBA" id="ARBA00022692"/>
    </source>
</evidence>
<name>F2JLW0_CELLD</name>
<dbReference type="RefSeq" id="WP_013657916.1">
    <property type="nucleotide sequence ID" value="NC_015275.1"/>
</dbReference>
<feature type="transmembrane region" description="Helical" evidence="7">
    <location>
        <begin position="328"/>
        <end position="353"/>
    </location>
</feature>
<dbReference type="InterPro" id="IPR025857">
    <property type="entry name" value="MacB_PCD"/>
</dbReference>
<keyword evidence="3 7" id="KW-0812">Transmembrane</keyword>
<keyword evidence="11" id="KW-1185">Reference proteome</keyword>
<evidence type="ECO:0000256" key="7">
    <source>
        <dbReference type="SAM" id="Phobius"/>
    </source>
</evidence>
<feature type="transmembrane region" description="Helical" evidence="7">
    <location>
        <begin position="373"/>
        <end position="393"/>
    </location>
</feature>
<evidence type="ECO:0000256" key="1">
    <source>
        <dbReference type="ARBA" id="ARBA00004651"/>
    </source>
</evidence>
<keyword evidence="5 7" id="KW-0472">Membrane</keyword>
<dbReference type="HOGENOM" id="CLU_000604_8_0_9"/>
<dbReference type="eggNOG" id="COG0577">
    <property type="taxonomic scope" value="Bacteria"/>
</dbReference>
<reference evidence="10 11" key="1">
    <citation type="journal article" date="2011" name="J. Bacteriol.">
        <title>Complete genome sequence of the cellulose-degrading bacterium Cellulosilyticum lentocellum.</title>
        <authorList>
            <consortium name="US DOE Joint Genome Institute"/>
            <person name="Miller D.A."/>
            <person name="Suen G."/>
            <person name="Bruce D."/>
            <person name="Copeland A."/>
            <person name="Cheng J.F."/>
            <person name="Detter C."/>
            <person name="Goodwin L.A."/>
            <person name="Han C.S."/>
            <person name="Hauser L.J."/>
            <person name="Land M.L."/>
            <person name="Lapidus A."/>
            <person name="Lucas S."/>
            <person name="Meincke L."/>
            <person name="Pitluck S."/>
            <person name="Tapia R."/>
            <person name="Teshima H."/>
            <person name="Woyke T."/>
            <person name="Fox B.G."/>
            <person name="Angert E.R."/>
            <person name="Currie C.R."/>
        </authorList>
    </citation>
    <scope>NUCLEOTIDE SEQUENCE [LARGE SCALE GENOMIC DNA]</scope>
    <source>
        <strain evidence="11">ATCC 49066 / DSM 5427 / NCIMB 11756 / RHM5</strain>
    </source>
</reference>
<keyword evidence="4 7" id="KW-1133">Transmembrane helix</keyword>
<sequence length="407" mass="44466">MNMLGESIKSAIKQLMGNKGRTILTMLGMFIGVGAVIMILALGTGFQTYIKSSFMDMGLGVFQVSAKEEKSEYKIDTEDVNLIKSLPEIESVVRGNDSRGNLYTQKGESFLCNISGIEPDYVNEISPLDILAGRNLNDKDEEAYSNSVVIADVVSKALYGEKSYERVVGEQIEITINKQPISFQIVGVYKTNSSKDLSRKELDRMITQKTFYIPYSKLDQLLGLGGSVRTIAGIVKGGYDQSEVTTRIGQILNKRHHLKDGYAIQTYVQIMQMVDSVMNIVTLFISAIASISLVVGGVGIMNIMLVTVKERTREIGIRKALGASNKDVLVQFLIEALMVTLIAGILGMLLGYIGAMMIGNQLGIMAEFTLGMILFATLTSVTIGLVFGVYPAYQAAQLDPIEALRAD</sequence>
<comment type="subcellular location">
    <subcellularLocation>
        <location evidence="1">Cell membrane</location>
        <topology evidence="1">Multi-pass membrane protein</topology>
    </subcellularLocation>
</comment>
<evidence type="ECO:0000256" key="5">
    <source>
        <dbReference type="ARBA" id="ARBA00023136"/>
    </source>
</evidence>
<proteinExistence type="inferred from homology"/>
<evidence type="ECO:0000256" key="6">
    <source>
        <dbReference type="ARBA" id="ARBA00038076"/>
    </source>
</evidence>
<organism evidence="10 11">
    <name type="scientific">Cellulosilyticum lentocellum (strain ATCC 49066 / DSM 5427 / NCIMB 11756 / RHM5)</name>
    <name type="common">Clostridium lentocellum</name>
    <dbReference type="NCBI Taxonomy" id="642492"/>
    <lineage>
        <taxon>Bacteria</taxon>
        <taxon>Bacillati</taxon>
        <taxon>Bacillota</taxon>
        <taxon>Clostridia</taxon>
        <taxon>Lachnospirales</taxon>
        <taxon>Cellulosilyticaceae</taxon>
        <taxon>Cellulosilyticum</taxon>
    </lineage>
</organism>
<dbReference type="Pfam" id="PF12704">
    <property type="entry name" value="MacB_PCD"/>
    <property type="match status" value="1"/>
</dbReference>
<dbReference type="STRING" id="642492.Clole_2939"/>
<evidence type="ECO:0000259" key="9">
    <source>
        <dbReference type="Pfam" id="PF12704"/>
    </source>
</evidence>
<accession>F2JLW0</accession>
<dbReference type="InterPro" id="IPR003838">
    <property type="entry name" value="ABC3_permease_C"/>
</dbReference>
<evidence type="ECO:0000256" key="2">
    <source>
        <dbReference type="ARBA" id="ARBA00022475"/>
    </source>
</evidence>
<dbReference type="GO" id="GO:0005886">
    <property type="term" value="C:plasma membrane"/>
    <property type="evidence" value="ECO:0007669"/>
    <property type="project" value="UniProtKB-SubCell"/>
</dbReference>
<dbReference type="Proteomes" id="UP000008467">
    <property type="component" value="Chromosome"/>
</dbReference>
<dbReference type="AlphaFoldDB" id="F2JLW0"/>
<feature type="domain" description="ABC3 transporter permease C-terminal" evidence="8">
    <location>
        <begin position="287"/>
        <end position="400"/>
    </location>
</feature>
<gene>
    <name evidence="10" type="ordered locus">Clole_2939</name>
</gene>
<evidence type="ECO:0000256" key="4">
    <source>
        <dbReference type="ARBA" id="ARBA00022989"/>
    </source>
</evidence>